<proteinExistence type="predicted"/>
<comment type="caution">
    <text evidence="1">The sequence shown here is derived from an EMBL/GenBank/DDBJ whole genome shotgun (WGS) entry which is preliminary data.</text>
</comment>
<name>A0A498IA07_MALDO</name>
<evidence type="ECO:0000313" key="2">
    <source>
        <dbReference type="Proteomes" id="UP000290289"/>
    </source>
</evidence>
<dbReference type="Proteomes" id="UP000290289">
    <property type="component" value="Chromosome 14"/>
</dbReference>
<gene>
    <name evidence="1" type="ORF">DVH24_039924</name>
</gene>
<dbReference type="AlphaFoldDB" id="A0A498IA07"/>
<protein>
    <submittedName>
        <fullName evidence="1">Uncharacterized protein</fullName>
    </submittedName>
</protein>
<evidence type="ECO:0000313" key="1">
    <source>
        <dbReference type="EMBL" id="RXH77953.1"/>
    </source>
</evidence>
<accession>A0A498IA07</accession>
<reference evidence="1 2" key="1">
    <citation type="submission" date="2018-10" db="EMBL/GenBank/DDBJ databases">
        <title>A high-quality apple genome assembly.</title>
        <authorList>
            <person name="Hu J."/>
        </authorList>
    </citation>
    <scope>NUCLEOTIDE SEQUENCE [LARGE SCALE GENOMIC DNA]</scope>
    <source>
        <strain evidence="2">cv. HFTH1</strain>
        <tissue evidence="1">Young leaf</tissue>
    </source>
</reference>
<feature type="non-terminal residue" evidence="1">
    <location>
        <position position="1"/>
    </location>
</feature>
<organism evidence="1 2">
    <name type="scientific">Malus domestica</name>
    <name type="common">Apple</name>
    <name type="synonym">Pyrus malus</name>
    <dbReference type="NCBI Taxonomy" id="3750"/>
    <lineage>
        <taxon>Eukaryota</taxon>
        <taxon>Viridiplantae</taxon>
        <taxon>Streptophyta</taxon>
        <taxon>Embryophyta</taxon>
        <taxon>Tracheophyta</taxon>
        <taxon>Spermatophyta</taxon>
        <taxon>Magnoliopsida</taxon>
        <taxon>eudicotyledons</taxon>
        <taxon>Gunneridae</taxon>
        <taxon>Pentapetalae</taxon>
        <taxon>rosids</taxon>
        <taxon>fabids</taxon>
        <taxon>Rosales</taxon>
        <taxon>Rosaceae</taxon>
        <taxon>Amygdaloideae</taxon>
        <taxon>Maleae</taxon>
        <taxon>Malus</taxon>
    </lineage>
</organism>
<dbReference type="EMBL" id="RDQH01000340">
    <property type="protein sequence ID" value="RXH77953.1"/>
    <property type="molecule type" value="Genomic_DNA"/>
</dbReference>
<keyword evidence="2" id="KW-1185">Reference proteome</keyword>
<sequence length="260" mass="29878">RSSINKLNSYKIINSHQSAKQNDGNLIFEQHTPDQTKQHQKHAPETCFGPYEFRNNSGLMTTIFSSNKKEIVPFATWDGTERSGTRCSVPRLVCLKRVERAVPRNEFWVNFRSASPPRTTRSTSVEHKIITSLSPSSSSLFPSEGIFAPSSFRPVLSRPIPFRSIPSRFVCIPNDTMGTVPFGTWDGTELSRTRRSVPRLVRLKWVERIGPRDKFWNDLFHVRGTRIYNILRQKYPFSFSIFTPLALGGRNLRLTPSRYD</sequence>